<feature type="domain" description="HTH lacI-type" evidence="5">
    <location>
        <begin position="6"/>
        <end position="60"/>
    </location>
</feature>
<evidence type="ECO:0000313" key="8">
    <source>
        <dbReference type="EMBL" id="ANN73389.1"/>
    </source>
</evidence>
<evidence type="ECO:0000256" key="4">
    <source>
        <dbReference type="ARBA" id="ARBA00023163"/>
    </source>
</evidence>
<keyword evidence="1" id="KW-0678">Repressor</keyword>
<dbReference type="KEGG" id="bbro:BAU06_19885"/>
<protein>
    <submittedName>
        <fullName evidence="8">Uncharacterized protein</fullName>
    </submittedName>
</protein>
<dbReference type="OrthoDB" id="269117at2"/>
<feature type="domain" description="HTH cro/C1-type" evidence="6">
    <location>
        <begin position="7"/>
        <end position="50"/>
    </location>
</feature>
<evidence type="ECO:0000256" key="3">
    <source>
        <dbReference type="ARBA" id="ARBA00023125"/>
    </source>
</evidence>
<dbReference type="GO" id="GO:0000976">
    <property type="term" value="F:transcription cis-regulatory region binding"/>
    <property type="evidence" value="ECO:0007669"/>
    <property type="project" value="TreeGrafter"/>
</dbReference>
<dbReference type="RefSeq" id="WP_066354110.1">
    <property type="nucleotide sequence ID" value="NZ_CBCSFJ010000013.1"/>
</dbReference>
<dbReference type="PROSITE" id="PS50932">
    <property type="entry name" value="HTH_LACI_2"/>
    <property type="match status" value="1"/>
</dbReference>
<dbReference type="InterPro" id="IPR000843">
    <property type="entry name" value="HTH_LacI"/>
</dbReference>
<dbReference type="Gene3D" id="3.40.50.2300">
    <property type="match status" value="2"/>
</dbReference>
<dbReference type="Proteomes" id="UP000092213">
    <property type="component" value="Chromosome"/>
</dbReference>
<evidence type="ECO:0000313" key="10">
    <source>
        <dbReference type="Proteomes" id="UP000092213"/>
    </source>
</evidence>
<reference evidence="9 10" key="1">
    <citation type="submission" date="2016-06" db="EMBL/GenBank/DDBJ databases">
        <title>Complete genome sequences of Bordetella bronchialis and Bordetella flabilis.</title>
        <authorList>
            <person name="LiPuma J.J."/>
            <person name="Spilker T."/>
        </authorList>
    </citation>
    <scope>NUCLEOTIDE SEQUENCE [LARGE SCALE GENOMIC DNA]</scope>
    <source>
        <strain evidence="8 10">AU17976</strain>
        <strain evidence="7 9">AU3182</strain>
    </source>
</reference>
<dbReference type="Pfam" id="PF00356">
    <property type="entry name" value="LacI"/>
    <property type="match status" value="1"/>
</dbReference>
<dbReference type="InterPro" id="IPR028082">
    <property type="entry name" value="Peripla_BP_I"/>
</dbReference>
<keyword evidence="4" id="KW-0804">Transcription</keyword>
<evidence type="ECO:0000313" key="7">
    <source>
        <dbReference type="EMBL" id="ANN68257.1"/>
    </source>
</evidence>
<evidence type="ECO:0000259" key="6">
    <source>
        <dbReference type="PROSITE" id="PS50943"/>
    </source>
</evidence>
<dbReference type="STRING" id="463025.BAU08_20380"/>
<keyword evidence="3" id="KW-0238">DNA-binding</keyword>
<gene>
    <name evidence="7" type="ORF">BAU06_19885</name>
    <name evidence="8" type="ORF">BAU08_20380</name>
</gene>
<dbReference type="SMART" id="SM00354">
    <property type="entry name" value="HTH_LACI"/>
    <property type="match status" value="1"/>
</dbReference>
<dbReference type="CDD" id="cd06278">
    <property type="entry name" value="PBP1_LacI-like"/>
    <property type="match status" value="1"/>
</dbReference>
<dbReference type="EMBL" id="CP016170">
    <property type="protein sequence ID" value="ANN68257.1"/>
    <property type="molecule type" value="Genomic_DNA"/>
</dbReference>
<dbReference type="CDD" id="cd01392">
    <property type="entry name" value="HTH_LacI"/>
    <property type="match status" value="1"/>
</dbReference>
<evidence type="ECO:0000256" key="1">
    <source>
        <dbReference type="ARBA" id="ARBA00022491"/>
    </source>
</evidence>
<dbReference type="InterPro" id="IPR010982">
    <property type="entry name" value="Lambda_DNA-bd_dom_sf"/>
</dbReference>
<dbReference type="InterPro" id="IPR046335">
    <property type="entry name" value="LacI/GalR-like_sensor"/>
</dbReference>
<dbReference type="PROSITE" id="PS50943">
    <property type="entry name" value="HTH_CROC1"/>
    <property type="match status" value="1"/>
</dbReference>
<keyword evidence="9" id="KW-1185">Reference proteome</keyword>
<proteinExistence type="predicted"/>
<dbReference type="Proteomes" id="UP000091897">
    <property type="component" value="Chromosome"/>
</dbReference>
<keyword evidence="2" id="KW-0805">Transcription regulation</keyword>
<evidence type="ECO:0000256" key="2">
    <source>
        <dbReference type="ARBA" id="ARBA00023015"/>
    </source>
</evidence>
<sequence length="330" mass="35850">MKKKAPTQKDVARFAGVSQAAVSRFVSGKGAISDEIREKILRVIDLVDYRPDPVARGLSSGRFNIIAIVMANITNPWYPVVLELITRELHRVGLQALLFNATPPQTVDDLMPLVLQYRVRGVIITTASLNSSGADLCVKQGVPVVMFNRYSQVGNGHSVSTDNIGGGRLAADVLFRSGSRHLGFLGGMPTVSTNRDRLAGFMQRVAELGLPSAPSLEKEFTYAWGYEATQALMARHPSLDGLFCADDEIASGAIDALRYALGKRVPEDVRVFGFDDHPVASNAAYDMTTIRQPVEEMIAAALALLLGDSTKNEHKLLPGQLIYRKSTPQA</sequence>
<dbReference type="Gene3D" id="1.10.260.40">
    <property type="entry name" value="lambda repressor-like DNA-binding domains"/>
    <property type="match status" value="1"/>
</dbReference>
<dbReference type="EMBL" id="CP016171">
    <property type="protein sequence ID" value="ANN73389.1"/>
    <property type="molecule type" value="Genomic_DNA"/>
</dbReference>
<dbReference type="GO" id="GO:0003700">
    <property type="term" value="F:DNA-binding transcription factor activity"/>
    <property type="evidence" value="ECO:0007669"/>
    <property type="project" value="TreeGrafter"/>
</dbReference>
<dbReference type="Pfam" id="PF13377">
    <property type="entry name" value="Peripla_BP_3"/>
    <property type="match status" value="1"/>
</dbReference>
<evidence type="ECO:0000259" key="5">
    <source>
        <dbReference type="PROSITE" id="PS50932"/>
    </source>
</evidence>
<dbReference type="InterPro" id="IPR001387">
    <property type="entry name" value="Cro/C1-type_HTH"/>
</dbReference>
<dbReference type="SUPFAM" id="SSF53822">
    <property type="entry name" value="Periplasmic binding protein-like I"/>
    <property type="match status" value="1"/>
</dbReference>
<name>A0A193G2D1_9BORD</name>
<dbReference type="PANTHER" id="PTHR30146">
    <property type="entry name" value="LACI-RELATED TRANSCRIPTIONAL REPRESSOR"/>
    <property type="match status" value="1"/>
</dbReference>
<dbReference type="SUPFAM" id="SSF47413">
    <property type="entry name" value="lambda repressor-like DNA-binding domains"/>
    <property type="match status" value="1"/>
</dbReference>
<evidence type="ECO:0000313" key="9">
    <source>
        <dbReference type="Proteomes" id="UP000091897"/>
    </source>
</evidence>
<dbReference type="PANTHER" id="PTHR30146:SF95">
    <property type="entry name" value="RIBOSE OPERON REPRESSOR"/>
    <property type="match status" value="1"/>
</dbReference>
<dbReference type="AlphaFoldDB" id="A0A193G2D1"/>
<organism evidence="8 10">
    <name type="scientific">Bordetella bronchialis</name>
    <dbReference type="NCBI Taxonomy" id="463025"/>
    <lineage>
        <taxon>Bacteria</taxon>
        <taxon>Pseudomonadati</taxon>
        <taxon>Pseudomonadota</taxon>
        <taxon>Betaproteobacteria</taxon>
        <taxon>Burkholderiales</taxon>
        <taxon>Alcaligenaceae</taxon>
        <taxon>Bordetella</taxon>
    </lineage>
</organism>
<accession>A0A193G2D1</accession>